<keyword evidence="2" id="KW-1185">Reference proteome</keyword>
<name>A0ACC3BJZ9_PYRYE</name>
<dbReference type="Proteomes" id="UP000798662">
    <property type="component" value="Chromosome 1"/>
</dbReference>
<dbReference type="EMBL" id="CM020618">
    <property type="protein sequence ID" value="KAK1858080.1"/>
    <property type="molecule type" value="Genomic_DNA"/>
</dbReference>
<reference evidence="1" key="1">
    <citation type="submission" date="2019-11" db="EMBL/GenBank/DDBJ databases">
        <title>Nori genome reveals adaptations in red seaweeds to the harsh intertidal environment.</title>
        <authorList>
            <person name="Wang D."/>
            <person name="Mao Y."/>
        </authorList>
    </citation>
    <scope>NUCLEOTIDE SEQUENCE</scope>
    <source>
        <tissue evidence="1">Gametophyte</tissue>
    </source>
</reference>
<organism evidence="1 2">
    <name type="scientific">Pyropia yezoensis</name>
    <name type="common">Susabi-nori</name>
    <name type="synonym">Porphyra yezoensis</name>
    <dbReference type="NCBI Taxonomy" id="2788"/>
    <lineage>
        <taxon>Eukaryota</taxon>
        <taxon>Rhodophyta</taxon>
        <taxon>Bangiophyceae</taxon>
        <taxon>Bangiales</taxon>
        <taxon>Bangiaceae</taxon>
        <taxon>Pyropia</taxon>
    </lineage>
</organism>
<protein>
    <submittedName>
        <fullName evidence="1">Uncharacterized protein</fullName>
    </submittedName>
</protein>
<comment type="caution">
    <text evidence="1">The sequence shown here is derived from an EMBL/GenBank/DDBJ whole genome shotgun (WGS) entry which is preliminary data.</text>
</comment>
<sequence length="941" mass="94813">MKRRPPPRGHGADRNGRGGATLPPARPPARPLLYPGGHGSLPRQRGLYGARRVGRRGFLAPAPPCAFRQHQRTRHGAHTERHAARTLLSSTASFIVPPPPLSRVPSPNACPHLISHESPLPTGPTPVGLPAMVRSPMVCAERRWPRRAVTAALTALVLATGATPAGADVVWSTLLDPVRETTPAIQWSGLSAAVVPLAAAGSVRPPTSLAVVTGSKGNGRNGAALDERLLLRIVNATDGAVVGEAVALSRATLPSPPTGAANMTAAEEGFFPIVQAAAADMSGTTVFVLARDSTQARSWVWRVAIPSGRLLWETRVPAVDVSMAVDPDGEHLHLAVVLKSADASPLYTIARVVLRSTTGAVRTSDQVVDALPPDVVSPKVVARPDGVSLVSALLVGDPPAGEDDPEAGSLSVTVVAYPAPTGQAGKSVEETWRVTHLVDSMLPVSGGPYIRLFPRMLAPLLRLNDTTGAVKAYVLPMQAAYQPSDDSSELPLTRRHAVLVVAASDGAKVTATGYARSVVADAACAGGVTGPALTEACGVGNEALVVFSLAAGPGERLFVGGTSVEPLDAGCLAASGPPQPVGYVAEVGGLGVSGGRSTPGGGVVAAVGYSAASRVEGVTVAAAPARVAGGGMAPAVLYTLVERSLPKREVDTSSAAMTRLTLMALSVAEPAQVNASCVAVEVDRNGTVIGTEVTLGAGGDEAPPRGSGEGSTGGSGGGGGGTDGGNGGNGVAPTPKPPGTGTGKKFTCFPAAATVSLRDGSVVQMDALRLGTPVLAVHATNTTPAVYSPVYFFSHADATAVSPMVRLTTASGAVSAASPGHLLGVVPADGGGPGAPVLTPAAAVVPGRDTVAVEGGARSVVLAVDHVAAAEGLYNPHTLVGSVVVDGVVWSDLTTALPPAVGERLLAPLKGMWAMGGVRALRWGGGVVESFTGVADRLLGN</sequence>
<accession>A0ACC3BJZ9</accession>
<gene>
    <name evidence="1" type="ORF">I4F81_000694</name>
</gene>
<evidence type="ECO:0000313" key="1">
    <source>
        <dbReference type="EMBL" id="KAK1858080.1"/>
    </source>
</evidence>
<proteinExistence type="predicted"/>
<evidence type="ECO:0000313" key="2">
    <source>
        <dbReference type="Proteomes" id="UP000798662"/>
    </source>
</evidence>